<name>A0ABW2R2V9_9NEIS</name>
<comment type="caution">
    <text evidence="2">The sequence shown here is derived from an EMBL/GenBank/DDBJ whole genome shotgun (WGS) entry which is preliminary data.</text>
</comment>
<feature type="chain" id="PRO_5045457657" description="DUF2846 domain-containing protein" evidence="1">
    <location>
        <begin position="21"/>
        <end position="185"/>
    </location>
</feature>
<dbReference type="RefSeq" id="WP_380189934.1">
    <property type="nucleotide sequence ID" value="NZ_JBHTBQ010000044.1"/>
</dbReference>
<evidence type="ECO:0008006" key="4">
    <source>
        <dbReference type="Google" id="ProtNLM"/>
    </source>
</evidence>
<organism evidence="2 3">
    <name type="scientific">Iodobacter arcticus</name>
    <dbReference type="NCBI Taxonomy" id="590593"/>
    <lineage>
        <taxon>Bacteria</taxon>
        <taxon>Pseudomonadati</taxon>
        <taxon>Pseudomonadota</taxon>
        <taxon>Betaproteobacteria</taxon>
        <taxon>Neisseriales</taxon>
        <taxon>Chitinibacteraceae</taxon>
        <taxon>Iodobacter</taxon>
    </lineage>
</organism>
<protein>
    <recommendedName>
        <fullName evidence="4">DUF2846 domain-containing protein</fullName>
    </recommendedName>
</protein>
<dbReference type="Proteomes" id="UP001596473">
    <property type="component" value="Unassembled WGS sequence"/>
</dbReference>
<sequence>MSFLSRCVRGVAGVASALVAACSAQPALQIENGRLQPPAGQGYVVLALSVQSLSSDRAQLQVELVGANSKHSLRADISRDVISGPDAETRGRLWVLPLAAGSYTVSEAWGEWAVNGSNGRGGQPHFKIERRFQIAAGEVLYLGEINAQLNFASALTYSDQTPRDFYQLKQWGVQDTSLVTTRLLH</sequence>
<feature type="signal peptide" evidence="1">
    <location>
        <begin position="1"/>
        <end position="20"/>
    </location>
</feature>
<gene>
    <name evidence="2" type="ORF">ACFQNF_19815</name>
</gene>
<evidence type="ECO:0000313" key="3">
    <source>
        <dbReference type="Proteomes" id="UP001596473"/>
    </source>
</evidence>
<keyword evidence="3" id="KW-1185">Reference proteome</keyword>
<reference evidence="3" key="1">
    <citation type="journal article" date="2019" name="Int. J. Syst. Evol. Microbiol.">
        <title>The Global Catalogue of Microorganisms (GCM) 10K type strain sequencing project: providing services to taxonomists for standard genome sequencing and annotation.</title>
        <authorList>
            <consortium name="The Broad Institute Genomics Platform"/>
            <consortium name="The Broad Institute Genome Sequencing Center for Infectious Disease"/>
            <person name="Wu L."/>
            <person name="Ma J."/>
        </authorList>
    </citation>
    <scope>NUCLEOTIDE SEQUENCE [LARGE SCALE GENOMIC DNA]</scope>
    <source>
        <strain evidence="3">CCUG 62945</strain>
    </source>
</reference>
<dbReference type="EMBL" id="JBHTBQ010000044">
    <property type="protein sequence ID" value="MFC7422110.1"/>
    <property type="molecule type" value="Genomic_DNA"/>
</dbReference>
<proteinExistence type="predicted"/>
<dbReference type="PROSITE" id="PS51257">
    <property type="entry name" value="PROKAR_LIPOPROTEIN"/>
    <property type="match status" value="1"/>
</dbReference>
<evidence type="ECO:0000313" key="2">
    <source>
        <dbReference type="EMBL" id="MFC7422110.1"/>
    </source>
</evidence>
<keyword evidence="1" id="KW-0732">Signal</keyword>
<accession>A0ABW2R2V9</accession>
<evidence type="ECO:0000256" key="1">
    <source>
        <dbReference type="SAM" id="SignalP"/>
    </source>
</evidence>